<evidence type="ECO:0000256" key="5">
    <source>
        <dbReference type="ARBA" id="ARBA00023277"/>
    </source>
</evidence>
<name>A0ABY5SY71_9SPHN</name>
<evidence type="ECO:0000256" key="1">
    <source>
        <dbReference type="ARBA" id="ARBA00004761"/>
    </source>
</evidence>
<comment type="pathway">
    <text evidence="1">Carbohydrate acid metabolism.</text>
</comment>
<keyword evidence="5" id="KW-0119">Carbohydrate metabolism</keyword>
<dbReference type="GO" id="GO:0008700">
    <property type="term" value="F:(R,S)-4-hydroxy-2-oxoglutarate aldolase activity"/>
    <property type="evidence" value="ECO:0007669"/>
    <property type="project" value="UniProtKB-EC"/>
</dbReference>
<evidence type="ECO:0000256" key="2">
    <source>
        <dbReference type="ARBA" id="ARBA00006906"/>
    </source>
</evidence>
<dbReference type="PANTHER" id="PTHR30246:SF1">
    <property type="entry name" value="2-DEHYDRO-3-DEOXY-6-PHOSPHOGALACTONATE ALDOLASE-RELATED"/>
    <property type="match status" value="1"/>
</dbReference>
<dbReference type="SUPFAM" id="SSF51569">
    <property type="entry name" value="Aldolase"/>
    <property type="match status" value="1"/>
</dbReference>
<evidence type="ECO:0000256" key="3">
    <source>
        <dbReference type="ARBA" id="ARBA00011233"/>
    </source>
</evidence>
<evidence type="ECO:0000256" key="4">
    <source>
        <dbReference type="ARBA" id="ARBA00023239"/>
    </source>
</evidence>
<dbReference type="Proteomes" id="UP001065265">
    <property type="component" value="Chromosome"/>
</dbReference>
<protein>
    <submittedName>
        <fullName evidence="6">Bifunctional 4-hydroxy-2-oxoglutarate aldolase/2-dehydro-3-deoxy-phosphogluconate aldolase</fullName>
        <ecNumber evidence="6">4.1.2.14</ecNumber>
        <ecNumber evidence="6">4.1.3.16</ecNumber>
    </submittedName>
</protein>
<dbReference type="EC" id="4.1.3.16" evidence="6"/>
<dbReference type="Gene3D" id="3.20.20.70">
    <property type="entry name" value="Aldolase class I"/>
    <property type="match status" value="1"/>
</dbReference>
<evidence type="ECO:0000313" key="6">
    <source>
        <dbReference type="EMBL" id="UVI39492.1"/>
    </source>
</evidence>
<keyword evidence="4 6" id="KW-0456">Lyase</keyword>
<dbReference type="PROSITE" id="PS00160">
    <property type="entry name" value="ALDOLASE_KDPG_KHG_2"/>
    <property type="match status" value="1"/>
</dbReference>
<dbReference type="EC" id="4.1.2.14" evidence="6"/>
<gene>
    <name evidence="6" type="primary">eda</name>
    <name evidence="6" type="ORF">L1F33_00580</name>
</gene>
<dbReference type="GO" id="GO:0008675">
    <property type="term" value="F:2-dehydro-3-deoxy-phosphogluconate aldolase activity"/>
    <property type="evidence" value="ECO:0007669"/>
    <property type="project" value="UniProtKB-EC"/>
</dbReference>
<comment type="subunit">
    <text evidence="3">Homotrimer.</text>
</comment>
<organism evidence="6 7">
    <name type="scientific">Qipengyuania spongiae</name>
    <dbReference type="NCBI Taxonomy" id="2909673"/>
    <lineage>
        <taxon>Bacteria</taxon>
        <taxon>Pseudomonadati</taxon>
        <taxon>Pseudomonadota</taxon>
        <taxon>Alphaproteobacteria</taxon>
        <taxon>Sphingomonadales</taxon>
        <taxon>Erythrobacteraceae</taxon>
        <taxon>Qipengyuania</taxon>
    </lineage>
</organism>
<dbReference type="RefSeq" id="WP_265558899.1">
    <property type="nucleotide sequence ID" value="NZ_CP092471.1"/>
</dbReference>
<accession>A0ABY5SY71</accession>
<dbReference type="EMBL" id="CP092471">
    <property type="protein sequence ID" value="UVI39492.1"/>
    <property type="molecule type" value="Genomic_DNA"/>
</dbReference>
<proteinExistence type="inferred from homology"/>
<comment type="similarity">
    <text evidence="2">Belongs to the KHG/KDPG aldolase family.</text>
</comment>
<dbReference type="CDD" id="cd00452">
    <property type="entry name" value="KDPG_aldolase"/>
    <property type="match status" value="1"/>
</dbReference>
<dbReference type="PANTHER" id="PTHR30246">
    <property type="entry name" value="2-KETO-3-DEOXY-6-PHOSPHOGLUCONATE ALDOLASE"/>
    <property type="match status" value="1"/>
</dbReference>
<reference evidence="6" key="1">
    <citation type="submission" date="2022-02" db="EMBL/GenBank/DDBJ databases">
        <title>Qipengyuania spongiae sp. nov., isolated from marine sponge.</title>
        <authorList>
            <person name="Li Z."/>
            <person name="Zhang M."/>
        </authorList>
    </citation>
    <scope>NUCLEOTIDE SEQUENCE</scope>
    <source>
        <strain evidence="6">PHS-Z21</strain>
    </source>
</reference>
<dbReference type="Pfam" id="PF01081">
    <property type="entry name" value="Aldolase"/>
    <property type="match status" value="1"/>
</dbReference>
<dbReference type="InterPro" id="IPR013785">
    <property type="entry name" value="Aldolase_TIM"/>
</dbReference>
<dbReference type="InterPro" id="IPR031338">
    <property type="entry name" value="KDPG/KHG_AS_2"/>
</dbReference>
<keyword evidence="7" id="KW-1185">Reference proteome</keyword>
<sequence>MTTHAQISSQLERAPIVPLVSGDDPDTAVRTAEALRDGGLGVIEVVLRSAGAQRCMEAIVERVEGVIVGAGTVLALDQARSVEASGAQFVVCPGLVDAIAEHCLARDMPCFPGTVTAGEVQRAHAIGLRVVKFFPASLAGGIPMLKAFGSVFRDMRFMPTGGISPDNLGEFLALPQVLACGGSWLTPDDAIAAGDYAKITRLAEQAVTIARQVR</sequence>
<dbReference type="InterPro" id="IPR000887">
    <property type="entry name" value="Aldlse_KDPG_KHG"/>
</dbReference>
<evidence type="ECO:0000313" key="7">
    <source>
        <dbReference type="Proteomes" id="UP001065265"/>
    </source>
</evidence>
<dbReference type="NCBIfam" id="TIGR01182">
    <property type="entry name" value="eda"/>
    <property type="match status" value="1"/>
</dbReference>